<dbReference type="InterPro" id="IPR036388">
    <property type="entry name" value="WH-like_DNA-bd_sf"/>
</dbReference>
<dbReference type="GeneID" id="25738291"/>
<organism evidence="3 4">
    <name type="scientific">Monoraphidium neglectum</name>
    <dbReference type="NCBI Taxonomy" id="145388"/>
    <lineage>
        <taxon>Eukaryota</taxon>
        <taxon>Viridiplantae</taxon>
        <taxon>Chlorophyta</taxon>
        <taxon>core chlorophytes</taxon>
        <taxon>Chlorophyceae</taxon>
        <taxon>CS clade</taxon>
        <taxon>Sphaeropleales</taxon>
        <taxon>Selenastraceae</taxon>
        <taxon>Monoraphidium</taxon>
    </lineage>
</organism>
<dbReference type="OrthoDB" id="361797at2759"/>
<reference evidence="3 4" key="1">
    <citation type="journal article" date="2013" name="BMC Genomics">
        <title>Reconstruction of the lipid metabolism for the microalga Monoraphidium neglectum from its genome sequence reveals characteristics suitable for biofuel production.</title>
        <authorList>
            <person name="Bogen C."/>
            <person name="Al-Dilaimi A."/>
            <person name="Albersmeier A."/>
            <person name="Wichmann J."/>
            <person name="Grundmann M."/>
            <person name="Rupp O."/>
            <person name="Lauersen K.J."/>
            <person name="Blifernez-Klassen O."/>
            <person name="Kalinowski J."/>
            <person name="Goesmann A."/>
            <person name="Mussgnug J.H."/>
            <person name="Kruse O."/>
        </authorList>
    </citation>
    <scope>NUCLEOTIDE SEQUENCE [LARGE SCALE GENOMIC DNA]</scope>
    <source>
        <strain evidence="3 4">SAG 48.87</strain>
    </source>
</reference>
<evidence type="ECO:0000259" key="2">
    <source>
        <dbReference type="PROSITE" id="PS50186"/>
    </source>
</evidence>
<dbReference type="Proteomes" id="UP000054498">
    <property type="component" value="Unassembled WGS sequence"/>
</dbReference>
<feature type="non-terminal residue" evidence="3">
    <location>
        <position position="550"/>
    </location>
</feature>
<sequence>MERSCSQQQFVMEMPMEELVEISEAMRDGLQGRIKDRTHRLRTYRRCFPGAAGVRWLVESGHAAGDEQAVALGNAMLQAGLLRHVAYEHTFKNTQLLYKFTSDDEGGPLLELSASRPASCRQSETGTPRLEGAPPDGLASAASMPGSLHSRLPRFTPPAPGGGSSFAHRALLNAQVHSLNQKLERLASQHATLLAANAQQQEVWEGQASSDLREVKEAIGQLAGALAATQEQVLQLVSQASSTHGLLSSQRAVSAVQQLIMALAMLALGTGWAPPALWALAAAAAGALAVVLMDWGADDARERRAAAQEQLAAQRLSARGLAARLSGGGGGGGLPPLITSLQGERLGQRNGGGGAKLGAGGDVVGGAAPGGVCVVASTSTGSTASEGGSDAPPPMAREAEALLVGRVMGGKLLEDTAPALEEFEGWPDGDVILRPTPKSSDLAVTRVTRYASPSHVAVPTELHARWEADQAPYTDAADDDVDEQQQQARRDSGGGGGESGGWVPQPGAGLPLNQYVIHFESDLFVGKMLSYIKGLPSSHEPYFTGKKRRS</sequence>
<dbReference type="CDD" id="cd04371">
    <property type="entry name" value="DEP"/>
    <property type="match status" value="1"/>
</dbReference>
<evidence type="ECO:0000256" key="1">
    <source>
        <dbReference type="SAM" id="MobiDB-lite"/>
    </source>
</evidence>
<dbReference type="PANTHER" id="PTHR22829">
    <property type="entry name" value="DEP DOMAIN PROTEIN"/>
    <property type="match status" value="1"/>
</dbReference>
<proteinExistence type="predicted"/>
<evidence type="ECO:0000313" key="3">
    <source>
        <dbReference type="EMBL" id="KIZ02549.1"/>
    </source>
</evidence>
<dbReference type="PROSITE" id="PS50186">
    <property type="entry name" value="DEP"/>
    <property type="match status" value="1"/>
</dbReference>
<dbReference type="InterPro" id="IPR000591">
    <property type="entry name" value="DEP_dom"/>
</dbReference>
<dbReference type="GO" id="GO:0023051">
    <property type="term" value="P:regulation of signaling"/>
    <property type="evidence" value="ECO:0007669"/>
    <property type="project" value="TreeGrafter"/>
</dbReference>
<dbReference type="SUPFAM" id="SSF46785">
    <property type="entry name" value="Winged helix' DNA-binding domain"/>
    <property type="match status" value="1"/>
</dbReference>
<keyword evidence="4" id="KW-1185">Reference proteome</keyword>
<dbReference type="GO" id="GO:0035556">
    <property type="term" value="P:intracellular signal transduction"/>
    <property type="evidence" value="ECO:0007669"/>
    <property type="project" value="InterPro"/>
</dbReference>
<gene>
    <name evidence="3" type="ORF">MNEG_5414</name>
</gene>
<dbReference type="STRING" id="145388.A0A0D2L6I7"/>
<dbReference type="PANTHER" id="PTHR22829:SF16">
    <property type="entry name" value="PH DOMAIN-CONTAINING PROTEIN"/>
    <property type="match status" value="1"/>
</dbReference>
<accession>A0A0D2L6I7</accession>
<feature type="region of interest" description="Disordered" evidence="1">
    <location>
        <begin position="109"/>
        <end position="147"/>
    </location>
</feature>
<evidence type="ECO:0000313" key="4">
    <source>
        <dbReference type="Proteomes" id="UP000054498"/>
    </source>
</evidence>
<dbReference type="KEGG" id="mng:MNEG_5414"/>
<dbReference type="RefSeq" id="XP_013901568.1">
    <property type="nucleotide sequence ID" value="XM_014046114.1"/>
</dbReference>
<feature type="domain" description="DEP" evidence="2">
    <location>
        <begin position="26"/>
        <end position="102"/>
    </location>
</feature>
<dbReference type="InterPro" id="IPR051832">
    <property type="entry name" value="mTOR-Rac_regulators"/>
</dbReference>
<dbReference type="EMBL" id="KK101023">
    <property type="protein sequence ID" value="KIZ02549.1"/>
    <property type="molecule type" value="Genomic_DNA"/>
</dbReference>
<dbReference type="Gene3D" id="1.10.10.10">
    <property type="entry name" value="Winged helix-like DNA-binding domain superfamily/Winged helix DNA-binding domain"/>
    <property type="match status" value="1"/>
</dbReference>
<protein>
    <submittedName>
        <fullName evidence="3">Phosphatidylinositol3,4, 5-trisphosphate-dependent Rac exchanger 1 protein</fullName>
    </submittedName>
</protein>
<dbReference type="AlphaFoldDB" id="A0A0D2L6I7"/>
<dbReference type="InterPro" id="IPR036390">
    <property type="entry name" value="WH_DNA-bd_sf"/>
</dbReference>
<dbReference type="SMART" id="SM00049">
    <property type="entry name" value="DEP"/>
    <property type="match status" value="1"/>
</dbReference>
<feature type="region of interest" description="Disordered" evidence="1">
    <location>
        <begin position="475"/>
        <end position="506"/>
    </location>
</feature>
<name>A0A0D2L6I7_9CHLO</name>
<dbReference type="Pfam" id="PF00610">
    <property type="entry name" value="DEP"/>
    <property type="match status" value="1"/>
</dbReference>